<dbReference type="Pfam" id="PF01915">
    <property type="entry name" value="Glyco_hydro_3_C"/>
    <property type="match status" value="1"/>
</dbReference>
<dbReference type="Pfam" id="PF07691">
    <property type="entry name" value="PA14"/>
    <property type="match status" value="1"/>
</dbReference>
<dbReference type="SMART" id="SM01217">
    <property type="entry name" value="Fn3_like"/>
    <property type="match status" value="1"/>
</dbReference>
<protein>
    <submittedName>
        <fullName evidence="4">Glycoside hydrolase family 3 C-terminal domain-containing protein</fullName>
    </submittedName>
</protein>
<proteinExistence type="inferred from homology"/>
<evidence type="ECO:0000259" key="3">
    <source>
        <dbReference type="PROSITE" id="PS51820"/>
    </source>
</evidence>
<dbReference type="Pfam" id="PF14310">
    <property type="entry name" value="Fn3-like"/>
    <property type="match status" value="1"/>
</dbReference>
<dbReference type="InterPro" id="IPR002772">
    <property type="entry name" value="Glyco_hydro_3_C"/>
</dbReference>
<dbReference type="SUPFAM" id="SSF51445">
    <property type="entry name" value="(Trans)glycosidases"/>
    <property type="match status" value="1"/>
</dbReference>
<dbReference type="PROSITE" id="PS51820">
    <property type="entry name" value="PA14"/>
    <property type="match status" value="1"/>
</dbReference>
<dbReference type="InterPro" id="IPR050288">
    <property type="entry name" value="Cellulose_deg_GH3"/>
</dbReference>
<dbReference type="InterPro" id="IPR026891">
    <property type="entry name" value="Fn3-like"/>
</dbReference>
<dbReference type="InterPro" id="IPR001764">
    <property type="entry name" value="Glyco_hydro_3_N"/>
</dbReference>
<dbReference type="SUPFAM" id="SSF52279">
    <property type="entry name" value="Beta-D-glucan exohydrolase, C-terminal domain"/>
    <property type="match status" value="1"/>
</dbReference>
<keyword evidence="5" id="KW-1185">Reference proteome</keyword>
<feature type="domain" description="PA14" evidence="3">
    <location>
        <begin position="494"/>
        <end position="635"/>
    </location>
</feature>
<dbReference type="PANTHER" id="PTHR42715:SF10">
    <property type="entry name" value="BETA-GLUCOSIDASE"/>
    <property type="match status" value="1"/>
</dbReference>
<keyword evidence="2 4" id="KW-0378">Hydrolase</keyword>
<reference evidence="4 5" key="1">
    <citation type="submission" date="2021-03" db="EMBL/GenBank/DDBJ databases">
        <title>Complete genome of Polaribacter_sp.G4M1.</title>
        <authorList>
            <person name="Jeong S.W."/>
            <person name="Bae J.W."/>
        </authorList>
    </citation>
    <scope>NUCLEOTIDE SEQUENCE [LARGE SCALE GENOMIC DNA]</scope>
    <source>
        <strain evidence="4 5">G4M1</strain>
    </source>
</reference>
<evidence type="ECO:0000256" key="2">
    <source>
        <dbReference type="ARBA" id="ARBA00022801"/>
    </source>
</evidence>
<organism evidence="4 5">
    <name type="scientific">Polaribacter batillariae</name>
    <dbReference type="NCBI Taxonomy" id="2808900"/>
    <lineage>
        <taxon>Bacteria</taxon>
        <taxon>Pseudomonadati</taxon>
        <taxon>Bacteroidota</taxon>
        <taxon>Flavobacteriia</taxon>
        <taxon>Flavobacteriales</taxon>
        <taxon>Flavobacteriaceae</taxon>
    </lineage>
</organism>
<name>A0ABX7SY35_9FLAO</name>
<dbReference type="RefSeq" id="WP_207971882.1">
    <property type="nucleotide sequence ID" value="NZ_CP071795.1"/>
</dbReference>
<dbReference type="EMBL" id="CP071795">
    <property type="protein sequence ID" value="QTD37723.1"/>
    <property type="molecule type" value="Genomic_DNA"/>
</dbReference>
<evidence type="ECO:0000256" key="1">
    <source>
        <dbReference type="ARBA" id="ARBA00005336"/>
    </source>
</evidence>
<dbReference type="InterPro" id="IPR013783">
    <property type="entry name" value="Ig-like_fold"/>
</dbReference>
<accession>A0ABX7SY35</accession>
<dbReference type="Proteomes" id="UP000663935">
    <property type="component" value="Chromosome"/>
</dbReference>
<dbReference type="Pfam" id="PF00933">
    <property type="entry name" value="Glyco_hydro_3"/>
    <property type="match status" value="1"/>
</dbReference>
<comment type="similarity">
    <text evidence="1">Belongs to the glycosyl hydrolase 3 family.</text>
</comment>
<dbReference type="PANTHER" id="PTHR42715">
    <property type="entry name" value="BETA-GLUCOSIDASE"/>
    <property type="match status" value="1"/>
</dbReference>
<evidence type="ECO:0000313" key="5">
    <source>
        <dbReference type="Proteomes" id="UP000663935"/>
    </source>
</evidence>
<evidence type="ECO:0000313" key="4">
    <source>
        <dbReference type="EMBL" id="QTD37723.1"/>
    </source>
</evidence>
<dbReference type="Gene3D" id="3.40.50.1700">
    <property type="entry name" value="Glycoside hydrolase family 3 C-terminal domain"/>
    <property type="match status" value="2"/>
</dbReference>
<gene>
    <name evidence="4" type="ORF">JL193_16950</name>
</gene>
<dbReference type="InterPro" id="IPR036881">
    <property type="entry name" value="Glyco_hydro_3_C_sf"/>
</dbReference>
<dbReference type="PRINTS" id="PR00133">
    <property type="entry name" value="GLHYDRLASE3"/>
</dbReference>
<dbReference type="InterPro" id="IPR011658">
    <property type="entry name" value="PA14_dom"/>
</dbReference>
<dbReference type="SMART" id="SM00758">
    <property type="entry name" value="PA14"/>
    <property type="match status" value="1"/>
</dbReference>
<dbReference type="GO" id="GO:0016787">
    <property type="term" value="F:hydrolase activity"/>
    <property type="evidence" value="ECO:0007669"/>
    <property type="project" value="UniProtKB-KW"/>
</dbReference>
<sequence>MYLTQRIVIVLSAFTLCFSCQQEDKFIYKNPEASIDERVADLLPRMTLEEKFWQLFMIPGDLSEGKEKYKHGIFGFQVSTKSSSKNEAEQILDYSSGGTTAKETAILINKMQKYFINETRLGIPIIPFDEALHGLIRKDATAFPQSIGLAASFNTKLMDTVAAAIATEVKLRGIRQILSPVINIARDVRWGRVEETYGEDPFLTSRMAVSYVSAFEKRGVITTPKHFVANVGDGGRDSYPIHFNERILEEVYYPAFKASVQEGKAWSIMTSYNSVDGTQASANNEILNEKLKKDWGFGGFVISDAGATGGANVLHFTAKDYAESTKQAIEGGLDVIFQTSYNHYPLFYEAFEKGMIDEKAIDEAVRRVLYAKFKLGLFENPYVNVTDLEKNNSVEKNKGLAKTAALESIVLLKNKTQTLPLKKDIKSIAVIGPDADAARLGGYSGPGNNPVSILKGIKNKVGNANITYAKGAETVVEDFVSIPKENLFHLDNGEKKPGLKANYYNNINLEGAPALSRIDEKIDFRWTLFSPDQNKINYDYYSARWTGKLIAPESGNIAIGIKGDDGYRLYINNELIIDNWKKQTVQQITKKYKFQKDKIYDIKVEFYETTGNVWFKLLWNAGIKDNWKQEIANAVSIAKKAEVAVVCVGIEEGEFRDRAYLTLPGHQEELIKAVAETGTPTVVLLVGGSAITMQNWVNDVAAIVDVWYPGDEGGNAVADVLFGDYNPAGRLPITFPVHESQVPLYYNHKPTGRGDDYLNLTGKPMFPFGFGLSYTNFKYSDIKLDKSNIKPSETTTVTCKITNTGNFNGDEVIQLYIRDEFASVARPVLELKGFKRIHLKKGESKTVNFKITPELLTMLNKKMERVVEPGTFRILIGAASNDIRLRKILTVE</sequence>
<dbReference type="InterPro" id="IPR036962">
    <property type="entry name" value="Glyco_hydro_3_N_sf"/>
</dbReference>
<dbReference type="InterPro" id="IPR017853">
    <property type="entry name" value="GH"/>
</dbReference>
<dbReference type="Gene3D" id="2.60.40.10">
    <property type="entry name" value="Immunoglobulins"/>
    <property type="match status" value="1"/>
</dbReference>
<dbReference type="InterPro" id="IPR037524">
    <property type="entry name" value="PA14/GLEYA"/>
</dbReference>
<dbReference type="Gene3D" id="3.20.20.300">
    <property type="entry name" value="Glycoside hydrolase, family 3, N-terminal domain"/>
    <property type="match status" value="1"/>
</dbReference>